<organism evidence="1 2">
    <name type="scientific">Carpediemonas membranifera</name>
    <dbReference type="NCBI Taxonomy" id="201153"/>
    <lineage>
        <taxon>Eukaryota</taxon>
        <taxon>Metamonada</taxon>
        <taxon>Carpediemonas-like organisms</taxon>
        <taxon>Carpediemonas</taxon>
    </lineage>
</organism>
<accession>A0A8J6E3A4</accession>
<comment type="caution">
    <text evidence="1">The sequence shown here is derived from an EMBL/GenBank/DDBJ whole genome shotgun (WGS) entry which is preliminary data.</text>
</comment>
<sequence length="225" mass="23815">MGAGASTALNSTLDGLQTRQVKLPESVTVVTSRIPDSMIPFSTVLSPMLNPAKYRAQDEQEDDDTFVQSFLDTTVRNVDIDDAYGSPSDSASAIGLFDDLDDDRVFALHDDDAIADMEAAVPLQAIARAQVIRHTTKLGGECAIVSIGKQMTAEKKRTMHRSGSSRVHIPKVSARDRAQSIISEMSAESEAAVGASAMKGLAAIVSSQQEAYLRSHGMAGGAGGM</sequence>
<name>A0A8J6E3A4_9EUKA</name>
<reference evidence="1" key="1">
    <citation type="submission" date="2021-05" db="EMBL/GenBank/DDBJ databases">
        <title>A free-living protist that lacks canonical eukaryotic 1 DNA replication and segregation systems.</title>
        <authorList>
            <person name="Salas-Leiva D.E."/>
            <person name="Tromer E.C."/>
            <person name="Curtis B.A."/>
            <person name="Jerlstrom-Hultqvist J."/>
            <person name="Kolisko M."/>
            <person name="Yi Z."/>
            <person name="Salas-Leiva J.S."/>
            <person name="Gallot-Lavallee L."/>
            <person name="Kops G.J.P.L."/>
            <person name="Archibald J.M."/>
            <person name="Simpson A.G.B."/>
            <person name="Roger A.J."/>
        </authorList>
    </citation>
    <scope>NUCLEOTIDE SEQUENCE</scope>
    <source>
        <strain evidence="1">BICM</strain>
    </source>
</reference>
<evidence type="ECO:0000313" key="2">
    <source>
        <dbReference type="Proteomes" id="UP000717585"/>
    </source>
</evidence>
<evidence type="ECO:0000313" key="1">
    <source>
        <dbReference type="EMBL" id="KAG9392887.1"/>
    </source>
</evidence>
<gene>
    <name evidence="1" type="ORF">J8273_5699</name>
</gene>
<protein>
    <submittedName>
        <fullName evidence="1">Uncharacterized protein</fullName>
    </submittedName>
</protein>
<dbReference type="AlphaFoldDB" id="A0A8J6E3A4"/>
<keyword evidence="2" id="KW-1185">Reference proteome</keyword>
<dbReference type="EMBL" id="JAHDYR010000030">
    <property type="protein sequence ID" value="KAG9392887.1"/>
    <property type="molecule type" value="Genomic_DNA"/>
</dbReference>
<dbReference type="Proteomes" id="UP000717585">
    <property type="component" value="Unassembled WGS sequence"/>
</dbReference>
<proteinExistence type="predicted"/>